<dbReference type="Gene3D" id="1.10.287.130">
    <property type="match status" value="1"/>
</dbReference>
<keyword evidence="7" id="KW-0808">Transferase</keyword>
<dbReference type="EC" id="2.7.13.3" evidence="4"/>
<dbReference type="KEGG" id="aun:AWM73_08510"/>
<keyword evidence="14 15" id="KW-0472">Membrane</keyword>
<name>A0A0X8FFT3_9LACT</name>
<dbReference type="InterPro" id="IPR003594">
    <property type="entry name" value="HATPase_dom"/>
</dbReference>
<dbReference type="GO" id="GO:0000155">
    <property type="term" value="F:phosphorelay sensor kinase activity"/>
    <property type="evidence" value="ECO:0007669"/>
    <property type="project" value="InterPro"/>
</dbReference>
<keyword evidence="10 18" id="KW-0418">Kinase</keyword>
<dbReference type="Proteomes" id="UP000594771">
    <property type="component" value="Chromosome"/>
</dbReference>
<dbReference type="Proteomes" id="UP001069145">
    <property type="component" value="Unassembled WGS sequence"/>
</dbReference>
<evidence type="ECO:0000256" key="10">
    <source>
        <dbReference type="ARBA" id="ARBA00022777"/>
    </source>
</evidence>
<proteinExistence type="predicted"/>
<evidence type="ECO:0000256" key="3">
    <source>
        <dbReference type="ARBA" id="ARBA00004236"/>
    </source>
</evidence>
<evidence type="ECO:0000313" key="20">
    <source>
        <dbReference type="Proteomes" id="UP001069145"/>
    </source>
</evidence>
<keyword evidence="9" id="KW-0547">Nucleotide-binding</keyword>
<evidence type="ECO:0000256" key="9">
    <source>
        <dbReference type="ARBA" id="ARBA00022741"/>
    </source>
</evidence>
<reference evidence="18 19" key="1">
    <citation type="submission" date="2020-12" db="EMBL/GenBank/DDBJ databases">
        <title>FDA dAtabase for Regulatory Grade micrObial Sequences (FDA-ARGOS): Supporting development and validation of Infectious Disease Dx tests.</title>
        <authorList>
            <person name="Sproer C."/>
            <person name="Gronow S."/>
            <person name="Severitt S."/>
            <person name="Schroder I."/>
            <person name="Tallon L."/>
            <person name="Sadzewicz L."/>
            <person name="Zhao X."/>
            <person name="Boylan J."/>
            <person name="Ott S."/>
            <person name="Bowen H."/>
            <person name="Vavikolanu K."/>
            <person name="Mehta A."/>
            <person name="Aluvathingal J."/>
            <person name="Nadendla S."/>
            <person name="Lowell S."/>
            <person name="Myers T."/>
            <person name="Yan Y."/>
            <person name="Sichtig H."/>
        </authorList>
    </citation>
    <scope>NUCLEOTIDE SEQUENCE [LARGE SCALE GENOMIC DNA]</scope>
    <source>
        <strain evidence="18 19">FDAARGOS_911</strain>
    </source>
</reference>
<dbReference type="SMART" id="SM00387">
    <property type="entry name" value="HATPase_c"/>
    <property type="match status" value="1"/>
</dbReference>
<dbReference type="InterPro" id="IPR003661">
    <property type="entry name" value="HisK_dim/P_dom"/>
</dbReference>
<dbReference type="FunFam" id="3.30.565.10:FF:000006">
    <property type="entry name" value="Sensor histidine kinase WalK"/>
    <property type="match status" value="1"/>
</dbReference>
<feature type="transmembrane region" description="Helical" evidence="15">
    <location>
        <begin position="63"/>
        <end position="85"/>
    </location>
</feature>
<evidence type="ECO:0000256" key="6">
    <source>
        <dbReference type="ARBA" id="ARBA00022553"/>
    </source>
</evidence>
<comment type="subcellular location">
    <subcellularLocation>
        <location evidence="3">Cell membrane</location>
    </subcellularLocation>
    <subcellularLocation>
        <location evidence="2">Membrane</location>
        <topology evidence="2">Multi-pass membrane protein</topology>
    </subcellularLocation>
</comment>
<dbReference type="InterPro" id="IPR004358">
    <property type="entry name" value="Sig_transdc_His_kin-like_C"/>
</dbReference>
<keyword evidence="13" id="KW-0902">Two-component regulatory system</keyword>
<organism evidence="18 19">
    <name type="scientific">Aerococcus urinae</name>
    <dbReference type="NCBI Taxonomy" id="1376"/>
    <lineage>
        <taxon>Bacteria</taxon>
        <taxon>Bacillati</taxon>
        <taxon>Bacillota</taxon>
        <taxon>Bacilli</taxon>
        <taxon>Lactobacillales</taxon>
        <taxon>Aerococcaceae</taxon>
        <taxon>Aerococcus</taxon>
    </lineage>
</organism>
<dbReference type="InterPro" id="IPR036890">
    <property type="entry name" value="HATPase_C_sf"/>
</dbReference>
<dbReference type="SMART" id="SM00388">
    <property type="entry name" value="HisKA"/>
    <property type="match status" value="1"/>
</dbReference>
<keyword evidence="6" id="KW-0597">Phosphoprotein</keyword>
<keyword evidence="12 15" id="KW-1133">Transmembrane helix</keyword>
<keyword evidence="20" id="KW-1185">Reference proteome</keyword>
<dbReference type="SUPFAM" id="SSF47384">
    <property type="entry name" value="Homodimeric domain of signal transducing histidine kinase"/>
    <property type="match status" value="1"/>
</dbReference>
<evidence type="ECO:0000256" key="8">
    <source>
        <dbReference type="ARBA" id="ARBA00022692"/>
    </source>
</evidence>
<evidence type="ECO:0000259" key="16">
    <source>
        <dbReference type="PROSITE" id="PS50109"/>
    </source>
</evidence>
<evidence type="ECO:0000256" key="1">
    <source>
        <dbReference type="ARBA" id="ARBA00000085"/>
    </source>
</evidence>
<dbReference type="OrthoDB" id="335833at2"/>
<dbReference type="SUPFAM" id="SSF55874">
    <property type="entry name" value="ATPase domain of HSP90 chaperone/DNA topoisomerase II/histidine kinase"/>
    <property type="match status" value="1"/>
</dbReference>
<evidence type="ECO:0000256" key="11">
    <source>
        <dbReference type="ARBA" id="ARBA00022840"/>
    </source>
</evidence>
<dbReference type="CDD" id="cd00075">
    <property type="entry name" value="HATPase"/>
    <property type="match status" value="1"/>
</dbReference>
<dbReference type="RefSeq" id="WP_060778947.1">
    <property type="nucleotide sequence ID" value="NZ_CAJHLH010000019.1"/>
</dbReference>
<dbReference type="Gene3D" id="3.30.565.10">
    <property type="entry name" value="Histidine kinase-like ATPase, C-terminal domain"/>
    <property type="match status" value="1"/>
</dbReference>
<dbReference type="CDD" id="cd00082">
    <property type="entry name" value="HisKA"/>
    <property type="match status" value="1"/>
</dbReference>
<dbReference type="Pfam" id="PF02518">
    <property type="entry name" value="HATPase_c"/>
    <property type="match status" value="1"/>
</dbReference>
<evidence type="ECO:0000256" key="5">
    <source>
        <dbReference type="ARBA" id="ARBA00022475"/>
    </source>
</evidence>
<dbReference type="GO" id="GO:0005886">
    <property type="term" value="C:plasma membrane"/>
    <property type="evidence" value="ECO:0007669"/>
    <property type="project" value="UniProtKB-SubCell"/>
</dbReference>
<dbReference type="EMBL" id="CP065662">
    <property type="protein sequence ID" value="QPS01775.1"/>
    <property type="molecule type" value="Genomic_DNA"/>
</dbReference>
<sequence>MPAKRRLRIFTELLFETIAVTALLVIGYFGMVFVFITLTDYFMPLVAQENPYWLLFFPRFQRYFVLGFTAFYLMAGLMILIWRVYRRNRTIQLGFILDELHYISKGNYNHKISTKHMNSMEPVVSSINRLVDSTVKAMEEERRIEESKDELIANMSHDIRTPLTSVIGYLGLIENKQIDDPEKIQEYVHIAYDKALQMQKMVEDLFEYTKIQNINTKINTQKTNVVRLLEQLSAEFELQADEVGRRIEVDSSGQEDIWVEMDPETIVRLFSNLITNAIKYGGEGDYILLRVIPQKQSTRFEVIDDGNEISQEALENLFQRFYRVDPSRTTKGSGLGLAIAQTIVNLHHGKIWAESDHGQTRFIFVLPNQQPLDKKKEADKHEDSD</sequence>
<evidence type="ECO:0000313" key="19">
    <source>
        <dbReference type="Proteomes" id="UP000594771"/>
    </source>
</evidence>
<evidence type="ECO:0000256" key="15">
    <source>
        <dbReference type="SAM" id="Phobius"/>
    </source>
</evidence>
<feature type="transmembrane region" description="Helical" evidence="15">
    <location>
        <begin position="20"/>
        <end position="43"/>
    </location>
</feature>
<feature type="domain" description="Histidine kinase" evidence="16">
    <location>
        <begin position="154"/>
        <end position="370"/>
    </location>
</feature>
<dbReference type="Pfam" id="PF00512">
    <property type="entry name" value="HisKA"/>
    <property type="match status" value="1"/>
</dbReference>
<accession>A0A0X8FFT3</accession>
<reference evidence="17" key="2">
    <citation type="submission" date="2022-09" db="EMBL/GenBank/DDBJ databases">
        <title>Aerococcus urinae taxonomy study.</title>
        <authorList>
            <person name="Christensen J."/>
            <person name="Senneby E."/>
        </authorList>
    </citation>
    <scope>NUCLEOTIDE SEQUENCE</scope>
    <source>
        <strain evidence="17">NLD-066-U95</strain>
    </source>
</reference>
<comment type="catalytic activity">
    <reaction evidence="1">
        <text>ATP + protein L-histidine = ADP + protein N-phospho-L-histidine.</text>
        <dbReference type="EC" id="2.7.13.3"/>
    </reaction>
</comment>
<keyword evidence="11" id="KW-0067">ATP-binding</keyword>
<evidence type="ECO:0000256" key="4">
    <source>
        <dbReference type="ARBA" id="ARBA00012438"/>
    </source>
</evidence>
<dbReference type="EMBL" id="JAOTML010000006">
    <property type="protein sequence ID" value="MCY3053516.1"/>
    <property type="molecule type" value="Genomic_DNA"/>
</dbReference>
<dbReference type="PROSITE" id="PS50109">
    <property type="entry name" value="HIS_KIN"/>
    <property type="match status" value="1"/>
</dbReference>
<keyword evidence="5" id="KW-1003">Cell membrane</keyword>
<dbReference type="GO" id="GO:0005524">
    <property type="term" value="F:ATP binding"/>
    <property type="evidence" value="ECO:0007669"/>
    <property type="project" value="UniProtKB-KW"/>
</dbReference>
<dbReference type="FunFam" id="1.10.287.130:FF:000008">
    <property type="entry name" value="Two-component sensor histidine kinase"/>
    <property type="match status" value="1"/>
</dbReference>
<keyword evidence="8 15" id="KW-0812">Transmembrane</keyword>
<evidence type="ECO:0000256" key="14">
    <source>
        <dbReference type="ARBA" id="ARBA00023136"/>
    </source>
</evidence>
<evidence type="ECO:0000313" key="17">
    <source>
        <dbReference type="EMBL" id="MCY3053516.1"/>
    </source>
</evidence>
<dbReference type="InterPro" id="IPR005467">
    <property type="entry name" value="His_kinase_dom"/>
</dbReference>
<evidence type="ECO:0000256" key="2">
    <source>
        <dbReference type="ARBA" id="ARBA00004141"/>
    </source>
</evidence>
<protein>
    <recommendedName>
        <fullName evidence="4">histidine kinase</fullName>
        <ecNumber evidence="4">2.7.13.3</ecNumber>
    </recommendedName>
</protein>
<dbReference type="PANTHER" id="PTHR45528">
    <property type="entry name" value="SENSOR HISTIDINE KINASE CPXA"/>
    <property type="match status" value="1"/>
</dbReference>
<dbReference type="PANTHER" id="PTHR45528:SF8">
    <property type="entry name" value="HISTIDINE KINASE"/>
    <property type="match status" value="1"/>
</dbReference>
<evidence type="ECO:0000256" key="7">
    <source>
        <dbReference type="ARBA" id="ARBA00022679"/>
    </source>
</evidence>
<dbReference type="PRINTS" id="PR00344">
    <property type="entry name" value="BCTRLSENSOR"/>
</dbReference>
<dbReference type="InterPro" id="IPR050398">
    <property type="entry name" value="HssS/ArlS-like"/>
</dbReference>
<dbReference type="GeneID" id="35768107"/>
<gene>
    <name evidence="18" type="ORF">I6G68_01500</name>
    <name evidence="17" type="ORF">ODY43_05895</name>
</gene>
<dbReference type="AlphaFoldDB" id="A0A0X8FFT3"/>
<evidence type="ECO:0000256" key="13">
    <source>
        <dbReference type="ARBA" id="ARBA00023012"/>
    </source>
</evidence>
<evidence type="ECO:0000313" key="18">
    <source>
        <dbReference type="EMBL" id="QPS01775.1"/>
    </source>
</evidence>
<evidence type="ECO:0000256" key="12">
    <source>
        <dbReference type="ARBA" id="ARBA00022989"/>
    </source>
</evidence>
<dbReference type="InterPro" id="IPR036097">
    <property type="entry name" value="HisK_dim/P_sf"/>
</dbReference>